<organism evidence="3 4">
    <name type="scientific">Amycolatopsis antarctica</name>
    <dbReference type="NCBI Taxonomy" id="1854586"/>
    <lineage>
        <taxon>Bacteria</taxon>
        <taxon>Bacillati</taxon>
        <taxon>Actinomycetota</taxon>
        <taxon>Actinomycetes</taxon>
        <taxon>Pseudonocardiales</taxon>
        <taxon>Pseudonocardiaceae</taxon>
        <taxon>Amycolatopsis</taxon>
    </lineage>
</organism>
<dbReference type="RefSeq" id="WP_094863266.1">
    <property type="nucleotide sequence ID" value="NZ_NKYE01000007.1"/>
</dbReference>
<accession>A0A263D3J5</accession>
<dbReference type="Pfam" id="PF14016">
    <property type="entry name" value="DUF4232"/>
    <property type="match status" value="1"/>
</dbReference>
<comment type="caution">
    <text evidence="3">The sequence shown here is derived from an EMBL/GenBank/DDBJ whole genome shotgun (WGS) entry which is preliminary data.</text>
</comment>
<dbReference type="InterPro" id="IPR006311">
    <property type="entry name" value="TAT_signal"/>
</dbReference>
<proteinExistence type="predicted"/>
<evidence type="ECO:0000256" key="1">
    <source>
        <dbReference type="SAM" id="SignalP"/>
    </source>
</evidence>
<feature type="signal peptide" evidence="1">
    <location>
        <begin position="1"/>
        <end position="33"/>
    </location>
</feature>
<evidence type="ECO:0000313" key="3">
    <source>
        <dbReference type="EMBL" id="OZM72789.1"/>
    </source>
</evidence>
<dbReference type="InParanoid" id="A0A263D3J5"/>
<sequence>MTTRTTLRRTAAALAVAGAAAGITALSTGTAAAQPTVFECQSNQISSKLVYGGAGVGNRDAAIEFTANEGERCTLPGKLAVGLAGDGSVQAVSDAPEDAPSVALTNGSSAHVPLHWTDTEPKAEQHTPSAIHVQAPADSNPHGDPVNPDIALPWTFGAVDASADQHTVTVGAVTRGPAPTV</sequence>
<name>A0A263D3J5_9PSEU</name>
<keyword evidence="4" id="KW-1185">Reference proteome</keyword>
<feature type="domain" description="DUF4232" evidence="2">
    <location>
        <begin position="40"/>
        <end position="173"/>
    </location>
</feature>
<dbReference type="AlphaFoldDB" id="A0A263D3J5"/>
<dbReference type="InterPro" id="IPR025326">
    <property type="entry name" value="DUF4232"/>
</dbReference>
<keyword evidence="1" id="KW-0732">Signal</keyword>
<dbReference type="EMBL" id="NKYE01000007">
    <property type="protein sequence ID" value="OZM72789.1"/>
    <property type="molecule type" value="Genomic_DNA"/>
</dbReference>
<dbReference type="Proteomes" id="UP000242444">
    <property type="component" value="Unassembled WGS sequence"/>
</dbReference>
<evidence type="ECO:0000313" key="4">
    <source>
        <dbReference type="Proteomes" id="UP000242444"/>
    </source>
</evidence>
<dbReference type="PROSITE" id="PS51318">
    <property type="entry name" value="TAT"/>
    <property type="match status" value="1"/>
</dbReference>
<dbReference type="OrthoDB" id="3623953at2"/>
<feature type="chain" id="PRO_5012672741" description="DUF4232 domain-containing protein" evidence="1">
    <location>
        <begin position="34"/>
        <end position="181"/>
    </location>
</feature>
<protein>
    <recommendedName>
        <fullName evidence="2">DUF4232 domain-containing protein</fullName>
    </recommendedName>
</protein>
<gene>
    <name evidence="3" type="ORF">CFN78_14345</name>
</gene>
<reference evidence="3 4" key="1">
    <citation type="submission" date="2017-07" db="EMBL/GenBank/DDBJ databases">
        <title>Amycolatopsis antarcticus sp. nov., isolated from the surface of an Antarcticus brown macroalga.</title>
        <authorList>
            <person name="Wang J."/>
            <person name="Leiva S."/>
            <person name="Huang J."/>
            <person name="Huang Y."/>
        </authorList>
    </citation>
    <scope>NUCLEOTIDE SEQUENCE [LARGE SCALE GENOMIC DNA]</scope>
    <source>
        <strain evidence="3 4">AU-G6</strain>
    </source>
</reference>
<evidence type="ECO:0000259" key="2">
    <source>
        <dbReference type="Pfam" id="PF14016"/>
    </source>
</evidence>